<evidence type="ECO:0000313" key="3">
    <source>
        <dbReference type="Proteomes" id="UP000177445"/>
    </source>
</evidence>
<dbReference type="STRING" id="1874317.BKP64_15945"/>
<dbReference type="Pfam" id="PF20098">
    <property type="entry name" value="DUF6488"/>
    <property type="match status" value="1"/>
</dbReference>
<dbReference type="Proteomes" id="UP000177445">
    <property type="component" value="Chromosome"/>
</dbReference>
<dbReference type="InterPro" id="IPR045503">
    <property type="entry name" value="DUF6488"/>
</dbReference>
<dbReference type="KEGG" id="msq:BKP64_15945"/>
<feature type="signal peptide" evidence="1">
    <location>
        <begin position="1"/>
        <end position="22"/>
    </location>
</feature>
<gene>
    <name evidence="2" type="ORF">BKP64_15945</name>
</gene>
<keyword evidence="1" id="KW-0732">Signal</keyword>
<reference evidence="2 3" key="1">
    <citation type="submission" date="2016-10" db="EMBL/GenBank/DDBJ databases">
        <title>Marinobacter salinus sp. nov., a moderately halophilic bacterium isolated from a tidal flat environment.</title>
        <authorList>
            <person name="Park S.-J."/>
        </authorList>
    </citation>
    <scope>NUCLEOTIDE SEQUENCE [LARGE SCALE GENOMIC DNA]</scope>
    <source>
        <strain evidence="2 3">Hb8</strain>
    </source>
</reference>
<dbReference type="OrthoDB" id="6196144at2"/>
<evidence type="ECO:0008006" key="4">
    <source>
        <dbReference type="Google" id="ProtNLM"/>
    </source>
</evidence>
<accession>A0A1D9GPU9</accession>
<keyword evidence="3" id="KW-1185">Reference proteome</keyword>
<dbReference type="RefSeq" id="WP_070972357.1">
    <property type="nucleotide sequence ID" value="NZ_CP017715.1"/>
</dbReference>
<protein>
    <recommendedName>
        <fullName evidence="4">PepSY domain-containing protein</fullName>
    </recommendedName>
</protein>
<dbReference type="AlphaFoldDB" id="A0A1D9GPU9"/>
<name>A0A1D9GPU9_9GAMM</name>
<sequence>MKNMIHVFAAVIALSVSGHAFAGAGHSHGVSEPVSKAQATERAAVVKKQLVDSEQVASTWTKVSEGTAEQRSTSAGKLWVVQFSNPDAANEDKAKLFVFMDEYGNPIGANHSGKM</sequence>
<organism evidence="2 3">
    <name type="scientific">Marinobacter salinus</name>
    <dbReference type="NCBI Taxonomy" id="1874317"/>
    <lineage>
        <taxon>Bacteria</taxon>
        <taxon>Pseudomonadati</taxon>
        <taxon>Pseudomonadota</taxon>
        <taxon>Gammaproteobacteria</taxon>
        <taxon>Pseudomonadales</taxon>
        <taxon>Marinobacteraceae</taxon>
        <taxon>Marinobacter</taxon>
    </lineage>
</organism>
<proteinExistence type="predicted"/>
<evidence type="ECO:0000256" key="1">
    <source>
        <dbReference type="SAM" id="SignalP"/>
    </source>
</evidence>
<feature type="chain" id="PRO_5009442145" description="PepSY domain-containing protein" evidence="1">
    <location>
        <begin position="23"/>
        <end position="115"/>
    </location>
</feature>
<dbReference type="EMBL" id="CP017715">
    <property type="protein sequence ID" value="AOY89541.1"/>
    <property type="molecule type" value="Genomic_DNA"/>
</dbReference>
<evidence type="ECO:0000313" key="2">
    <source>
        <dbReference type="EMBL" id="AOY89541.1"/>
    </source>
</evidence>